<evidence type="ECO:0000256" key="2">
    <source>
        <dbReference type="ARBA" id="ARBA00022617"/>
    </source>
</evidence>
<reference evidence="6" key="1">
    <citation type="submission" date="2025-08" db="UniProtKB">
        <authorList>
            <consortium name="Ensembl"/>
        </authorList>
    </citation>
    <scope>IDENTIFICATION</scope>
</reference>
<dbReference type="PANTHER" id="PTHR24293">
    <property type="entry name" value="CYTOCHROME P450 FAMILY 46 SUBFAMILY A"/>
    <property type="match status" value="1"/>
</dbReference>
<dbReference type="InterPro" id="IPR017972">
    <property type="entry name" value="Cyt_P450_CS"/>
</dbReference>
<evidence type="ECO:0000313" key="7">
    <source>
        <dbReference type="Proteomes" id="UP000261600"/>
    </source>
</evidence>
<organism evidence="6 7">
    <name type="scientific">Monopterus albus</name>
    <name type="common">Swamp eel</name>
    <dbReference type="NCBI Taxonomy" id="43700"/>
    <lineage>
        <taxon>Eukaryota</taxon>
        <taxon>Metazoa</taxon>
        <taxon>Chordata</taxon>
        <taxon>Craniata</taxon>
        <taxon>Vertebrata</taxon>
        <taxon>Euteleostomi</taxon>
        <taxon>Actinopterygii</taxon>
        <taxon>Neopterygii</taxon>
        <taxon>Teleostei</taxon>
        <taxon>Neoteleostei</taxon>
        <taxon>Acanthomorphata</taxon>
        <taxon>Anabantaria</taxon>
        <taxon>Synbranchiformes</taxon>
        <taxon>Synbranchidae</taxon>
        <taxon>Monopterus</taxon>
    </lineage>
</organism>
<dbReference type="InterPro" id="IPR036396">
    <property type="entry name" value="Cyt_P450_sf"/>
</dbReference>
<dbReference type="GO" id="GO:0020037">
    <property type="term" value="F:heme binding"/>
    <property type="evidence" value="ECO:0007669"/>
    <property type="project" value="InterPro"/>
</dbReference>
<dbReference type="STRING" id="43700.ENSMALP00000028159"/>
<protein>
    <recommendedName>
        <fullName evidence="8">Cytochrome P450, family 46, subfamily A, polypeptide 1, tandem duplicate 4</fullName>
    </recommendedName>
</protein>
<keyword evidence="5" id="KW-0560">Oxidoreductase</keyword>
<evidence type="ECO:0000256" key="1">
    <source>
        <dbReference type="ARBA" id="ARBA00010617"/>
    </source>
</evidence>
<comment type="similarity">
    <text evidence="1 5">Belongs to the cytochrome P450 family.</text>
</comment>
<dbReference type="PRINTS" id="PR00385">
    <property type="entry name" value="P450"/>
</dbReference>
<dbReference type="GO" id="GO:0005506">
    <property type="term" value="F:iron ion binding"/>
    <property type="evidence" value="ECO:0007669"/>
    <property type="project" value="InterPro"/>
</dbReference>
<dbReference type="InterPro" id="IPR001128">
    <property type="entry name" value="Cyt_P450"/>
</dbReference>
<dbReference type="PRINTS" id="PR00463">
    <property type="entry name" value="EP450I"/>
</dbReference>
<evidence type="ECO:0008006" key="8">
    <source>
        <dbReference type="Google" id="ProtNLM"/>
    </source>
</evidence>
<evidence type="ECO:0000256" key="4">
    <source>
        <dbReference type="PIRSR" id="PIRSR602401-1"/>
    </source>
</evidence>
<dbReference type="Pfam" id="PF00067">
    <property type="entry name" value="p450"/>
    <property type="match status" value="1"/>
</dbReference>
<dbReference type="GO" id="GO:0006707">
    <property type="term" value="P:cholesterol catabolic process"/>
    <property type="evidence" value="ECO:0007669"/>
    <property type="project" value="InterPro"/>
</dbReference>
<dbReference type="Proteomes" id="UP000261600">
    <property type="component" value="Unplaced"/>
</dbReference>
<dbReference type="PANTHER" id="PTHR24293:SF0">
    <property type="entry name" value="CYP46A1 PROTEIN-RELATED"/>
    <property type="match status" value="1"/>
</dbReference>
<evidence type="ECO:0000256" key="3">
    <source>
        <dbReference type="ARBA" id="ARBA00023004"/>
    </source>
</evidence>
<dbReference type="InterPro" id="IPR002401">
    <property type="entry name" value="Cyt_P450_E_grp-I"/>
</dbReference>
<proteinExistence type="inferred from homology"/>
<feature type="binding site" description="axial binding residue" evidence="4">
    <location>
        <position position="256"/>
    </location>
    <ligand>
        <name>heme</name>
        <dbReference type="ChEBI" id="CHEBI:30413"/>
    </ligand>
    <ligandPart>
        <name>Fe</name>
        <dbReference type="ChEBI" id="CHEBI:18248"/>
    </ligandPart>
</feature>
<sequence>MNVCCLLDNSQVAFGVDLDLLKTSTPFPKAIETCLKGMVYSIEDIFFQFNPKNRPFIKEVREACRLLRTTGAQWIHERKTAMENGDDVPKDILTQIIKSAGQEDSMTKEDEEFMLDNFVTFFIAGQETTANQLAFCIMELQNKTFTINLIKYGSAFQDCCSLTYTFIHLFTSLQVLKETLRIYPTAPGTSRELPEDMVISGIHIPGGCICIFSSYATGRMEKFFKDPLTFDPDRFHPDAPKPYYCYYPFSLGPRSCLGQNFAQMEAKVVMAKLLQRFDFTLVPGQTFDILDTGTLRPKSGVVCTVSHRNDKK</sequence>
<dbReference type="PROSITE" id="PS00086">
    <property type="entry name" value="CYTOCHROME_P450"/>
    <property type="match status" value="1"/>
</dbReference>
<dbReference type="Gene3D" id="1.10.630.10">
    <property type="entry name" value="Cytochrome P450"/>
    <property type="match status" value="1"/>
</dbReference>
<dbReference type="Ensembl" id="ENSMALT00000028674.1">
    <property type="protein sequence ID" value="ENSMALP00000028159.1"/>
    <property type="gene ID" value="ENSMALG00000019362.1"/>
</dbReference>
<keyword evidence="2 4" id="KW-0349">Heme</keyword>
<accession>A0A3Q3K3R4</accession>
<reference evidence="6" key="2">
    <citation type="submission" date="2025-09" db="UniProtKB">
        <authorList>
            <consortium name="Ensembl"/>
        </authorList>
    </citation>
    <scope>IDENTIFICATION</scope>
</reference>
<comment type="cofactor">
    <cofactor evidence="4">
        <name>heme</name>
        <dbReference type="ChEBI" id="CHEBI:30413"/>
    </cofactor>
</comment>
<dbReference type="SUPFAM" id="SSF48264">
    <property type="entry name" value="Cytochrome P450"/>
    <property type="match status" value="1"/>
</dbReference>
<dbReference type="AlphaFoldDB" id="A0A3Q3K3R4"/>
<dbReference type="InterPro" id="IPR039983">
    <property type="entry name" value="CYP46A1"/>
</dbReference>
<keyword evidence="5" id="KW-0503">Monooxygenase</keyword>
<name>A0A3Q3K3R4_MONAL</name>
<dbReference type="GO" id="GO:0033781">
    <property type="term" value="F:cholesterol 24-hydroxylase activity"/>
    <property type="evidence" value="ECO:0007669"/>
    <property type="project" value="InterPro"/>
</dbReference>
<evidence type="ECO:0000313" key="6">
    <source>
        <dbReference type="Ensembl" id="ENSMALP00000028159.1"/>
    </source>
</evidence>
<keyword evidence="7" id="KW-1185">Reference proteome</keyword>
<keyword evidence="4 5" id="KW-0479">Metal-binding</keyword>
<evidence type="ECO:0000256" key="5">
    <source>
        <dbReference type="RuleBase" id="RU000461"/>
    </source>
</evidence>
<keyword evidence="3 4" id="KW-0408">Iron</keyword>